<comment type="caution">
    <text evidence="2">The sequence shown here is derived from an EMBL/GenBank/DDBJ whole genome shotgun (WGS) entry which is preliminary data.</text>
</comment>
<feature type="region of interest" description="Disordered" evidence="1">
    <location>
        <begin position="1"/>
        <end position="23"/>
    </location>
</feature>
<evidence type="ECO:0000313" key="2">
    <source>
        <dbReference type="EMBL" id="KAF2074154.1"/>
    </source>
</evidence>
<proteinExistence type="predicted"/>
<gene>
    <name evidence="2" type="ORF">CYY_004525</name>
</gene>
<reference evidence="2" key="1">
    <citation type="submission" date="2020-01" db="EMBL/GenBank/DDBJ databases">
        <title>Development of genomics and gene disruption for Polysphondylium violaceum indicates a role for the polyketide synthase stlB in stalk morphogenesis.</title>
        <authorList>
            <person name="Narita B."/>
            <person name="Kawabe Y."/>
            <person name="Kin K."/>
            <person name="Saito T."/>
            <person name="Gibbs R."/>
            <person name="Kuspa A."/>
            <person name="Muzny D."/>
            <person name="Queller D."/>
            <person name="Richards S."/>
            <person name="Strassman J."/>
            <person name="Sucgang R."/>
            <person name="Worley K."/>
            <person name="Schaap P."/>
        </authorList>
    </citation>
    <scope>NUCLEOTIDE SEQUENCE</scope>
    <source>
        <strain evidence="2">QSvi11</strain>
    </source>
</reference>
<sequence>IYKNITGSKGREKSAQSEEETTEEIMKALDEDQETQAKARKSKADFLEKTYLVLKNYFTNPNWKT</sequence>
<dbReference type="AlphaFoldDB" id="A0A8J4PXY7"/>
<dbReference type="Proteomes" id="UP000695562">
    <property type="component" value="Unassembled WGS sequence"/>
</dbReference>
<accession>A0A8J4PXY7</accession>
<keyword evidence="3" id="KW-1185">Reference proteome</keyword>
<evidence type="ECO:0000313" key="3">
    <source>
        <dbReference type="Proteomes" id="UP000695562"/>
    </source>
</evidence>
<feature type="non-terminal residue" evidence="2">
    <location>
        <position position="1"/>
    </location>
</feature>
<name>A0A8J4PXY7_9MYCE</name>
<organism evidence="2 3">
    <name type="scientific">Polysphondylium violaceum</name>
    <dbReference type="NCBI Taxonomy" id="133409"/>
    <lineage>
        <taxon>Eukaryota</taxon>
        <taxon>Amoebozoa</taxon>
        <taxon>Evosea</taxon>
        <taxon>Eumycetozoa</taxon>
        <taxon>Dictyostelia</taxon>
        <taxon>Dictyosteliales</taxon>
        <taxon>Dictyosteliaceae</taxon>
        <taxon>Polysphondylium</taxon>
    </lineage>
</organism>
<evidence type="ECO:0000256" key="1">
    <source>
        <dbReference type="SAM" id="MobiDB-lite"/>
    </source>
</evidence>
<dbReference type="EMBL" id="AJWJ01000162">
    <property type="protein sequence ID" value="KAF2074154.1"/>
    <property type="molecule type" value="Genomic_DNA"/>
</dbReference>
<protein>
    <submittedName>
        <fullName evidence="2">Uncharacterized protein</fullName>
    </submittedName>
</protein>